<evidence type="ECO:0008006" key="5">
    <source>
        <dbReference type="Google" id="ProtNLM"/>
    </source>
</evidence>
<reference evidence="3" key="1">
    <citation type="submission" date="2023-08" db="EMBL/GenBank/DDBJ databases">
        <authorList>
            <person name="Audoor S."/>
            <person name="Bilcke G."/>
        </authorList>
    </citation>
    <scope>NUCLEOTIDE SEQUENCE</scope>
</reference>
<dbReference type="PANTHER" id="PTHR34123">
    <property type="entry name" value="OS04G0578200 PROTEIN"/>
    <property type="match status" value="1"/>
</dbReference>
<feature type="signal peptide" evidence="2">
    <location>
        <begin position="1"/>
        <end position="22"/>
    </location>
</feature>
<evidence type="ECO:0000313" key="4">
    <source>
        <dbReference type="Proteomes" id="UP001295423"/>
    </source>
</evidence>
<sequence>MINHIVFLCLIGLLLFSQGSDAFQSTPKNGLLERAADSNQQRSTSLNSSNNNNNKMEDSGSAVEEYKNAATQILSNFMEKPSDNGVSVPNPIDSIDFDAPKFPKVDLDTLAQALDYELYNKEWFVTGNVNPIYFSEDFEFQDPDVKLSGIEDYARGVYKLFDQETARAEIISTVRNDAMPNTITCTWRLSGKVSIGPGLTIKPYICYTDFTVDEETGLIVQQEDRFDIPGYDILLSATLGQLFPPLIGTLLAAPAPPVEPRQPRMPSIKRALPSIGENPIAKWIGSFAKQ</sequence>
<keyword evidence="4" id="KW-1185">Reference proteome</keyword>
<comment type="caution">
    <text evidence="3">The sequence shown here is derived from an EMBL/GenBank/DDBJ whole genome shotgun (WGS) entry which is preliminary data.</text>
</comment>
<feature type="chain" id="PRO_5042245361" description="SnoaL-like domain-containing protein" evidence="2">
    <location>
        <begin position="23"/>
        <end position="290"/>
    </location>
</feature>
<proteinExistence type="predicted"/>
<keyword evidence="2" id="KW-0732">Signal</keyword>
<feature type="compositionally biased region" description="Low complexity" evidence="1">
    <location>
        <begin position="38"/>
        <end position="54"/>
    </location>
</feature>
<dbReference type="EMBL" id="CAKOGP040002225">
    <property type="protein sequence ID" value="CAJ1965806.1"/>
    <property type="molecule type" value="Genomic_DNA"/>
</dbReference>
<name>A0AAD2G7P8_9STRA</name>
<protein>
    <recommendedName>
        <fullName evidence="5">SnoaL-like domain-containing protein</fullName>
    </recommendedName>
</protein>
<dbReference type="Proteomes" id="UP001295423">
    <property type="component" value="Unassembled WGS sequence"/>
</dbReference>
<evidence type="ECO:0000256" key="1">
    <source>
        <dbReference type="SAM" id="MobiDB-lite"/>
    </source>
</evidence>
<gene>
    <name evidence="3" type="ORF">CYCCA115_LOCUS21398</name>
</gene>
<evidence type="ECO:0000313" key="3">
    <source>
        <dbReference type="EMBL" id="CAJ1965806.1"/>
    </source>
</evidence>
<evidence type="ECO:0000256" key="2">
    <source>
        <dbReference type="SAM" id="SignalP"/>
    </source>
</evidence>
<organism evidence="3 4">
    <name type="scientific">Cylindrotheca closterium</name>
    <dbReference type="NCBI Taxonomy" id="2856"/>
    <lineage>
        <taxon>Eukaryota</taxon>
        <taxon>Sar</taxon>
        <taxon>Stramenopiles</taxon>
        <taxon>Ochrophyta</taxon>
        <taxon>Bacillariophyta</taxon>
        <taxon>Bacillariophyceae</taxon>
        <taxon>Bacillariophycidae</taxon>
        <taxon>Bacillariales</taxon>
        <taxon>Bacillariaceae</taxon>
        <taxon>Cylindrotheca</taxon>
    </lineage>
</organism>
<feature type="region of interest" description="Disordered" evidence="1">
    <location>
        <begin position="34"/>
        <end position="62"/>
    </location>
</feature>
<accession>A0AAD2G7P8</accession>
<dbReference type="PANTHER" id="PTHR34123:SF1">
    <property type="entry name" value="OS04G0578200 PROTEIN"/>
    <property type="match status" value="1"/>
</dbReference>
<dbReference type="AlphaFoldDB" id="A0AAD2G7P8"/>